<accession>A0ABR2FUU3</accession>
<feature type="compositionally biased region" description="Polar residues" evidence="1">
    <location>
        <begin position="375"/>
        <end position="389"/>
    </location>
</feature>
<evidence type="ECO:0000259" key="2">
    <source>
        <dbReference type="Pfam" id="PF22675"/>
    </source>
</evidence>
<feature type="compositionally biased region" description="Pro residues" evidence="1">
    <location>
        <begin position="418"/>
        <end position="441"/>
    </location>
</feature>
<dbReference type="PANTHER" id="PTHR15744:SF0">
    <property type="entry name" value="KH HOMOLOGY DOMAIN-CONTAINING PROTEIN 4"/>
    <property type="match status" value="1"/>
</dbReference>
<dbReference type="EMBL" id="JBBPBM010000004">
    <property type="protein sequence ID" value="KAK8587819.1"/>
    <property type="molecule type" value="Genomic_DNA"/>
</dbReference>
<dbReference type="InterPro" id="IPR036612">
    <property type="entry name" value="KH_dom_type_1_sf"/>
</dbReference>
<gene>
    <name evidence="4" type="ORF">V6N12_022294</name>
</gene>
<dbReference type="InterPro" id="IPR055256">
    <property type="entry name" value="KH_1_KHDC4/BBP-like"/>
</dbReference>
<feature type="region of interest" description="Disordered" evidence="1">
    <location>
        <begin position="406"/>
        <end position="503"/>
    </location>
</feature>
<evidence type="ECO:0008006" key="6">
    <source>
        <dbReference type="Google" id="ProtNLM"/>
    </source>
</evidence>
<evidence type="ECO:0000313" key="5">
    <source>
        <dbReference type="Proteomes" id="UP001472677"/>
    </source>
</evidence>
<feature type="domain" description="ATP-dependent RNA helicase PRP5/DDX46/KHDC4 KH" evidence="3">
    <location>
        <begin position="80"/>
        <end position="168"/>
    </location>
</feature>
<dbReference type="PANTHER" id="PTHR15744">
    <property type="entry name" value="BLOM7"/>
    <property type="match status" value="1"/>
</dbReference>
<organism evidence="4 5">
    <name type="scientific">Hibiscus sabdariffa</name>
    <name type="common">roselle</name>
    <dbReference type="NCBI Taxonomy" id="183260"/>
    <lineage>
        <taxon>Eukaryota</taxon>
        <taxon>Viridiplantae</taxon>
        <taxon>Streptophyta</taxon>
        <taxon>Embryophyta</taxon>
        <taxon>Tracheophyta</taxon>
        <taxon>Spermatophyta</taxon>
        <taxon>Magnoliopsida</taxon>
        <taxon>eudicotyledons</taxon>
        <taxon>Gunneridae</taxon>
        <taxon>Pentapetalae</taxon>
        <taxon>rosids</taxon>
        <taxon>malvids</taxon>
        <taxon>Malvales</taxon>
        <taxon>Malvaceae</taxon>
        <taxon>Malvoideae</taxon>
        <taxon>Hibiscus</taxon>
    </lineage>
</organism>
<proteinExistence type="predicted"/>
<evidence type="ECO:0000313" key="4">
    <source>
        <dbReference type="EMBL" id="KAK8587819.1"/>
    </source>
</evidence>
<evidence type="ECO:0000256" key="1">
    <source>
        <dbReference type="SAM" id="MobiDB-lite"/>
    </source>
</evidence>
<dbReference type="Pfam" id="PF22675">
    <property type="entry name" value="KH-I_KHDC4-BBP"/>
    <property type="match status" value="1"/>
</dbReference>
<feature type="region of interest" description="Disordered" evidence="1">
    <location>
        <begin position="345"/>
        <end position="394"/>
    </location>
</feature>
<name>A0ABR2FUU3_9ROSI</name>
<protein>
    <recommendedName>
        <fullName evidence="6">Protein RIK</fullName>
    </recommendedName>
</protein>
<keyword evidence="5" id="KW-1185">Reference proteome</keyword>
<sequence>MMEDSSAKEKEFVSAGFAVPFNKIGTLAGMPLPGVAPVPGTFLPNALAASGITVTPFFLQHAAPAVSKQNQTKIQDELVIAREIVINDAESSVWYKLTKRQTQEEIQRFTGAVVITRGKYHPPNAPPDGEKPLYLHISAATHLKETAERILAVDRAAAMIEELLKHGQSSLAGTSPFKEAAMNGVKDQYMNHIMNETGATVTLRGCGSGNSESLQGEVPPPVGVQSSATEKNLNSISAAGLTSMSAAAPVQPVAVPGVTAGYSQGMAVGMPTCGPTQANSVGYPQPLVTRGTNYIGYGGIYPQATPLQQVALTLRQSSPISSAVVPATSVASTDVPTVSAVSTVTKSSVRSTLHSEKEQQPPQKRKFQELPAGSKGSSRLNQESESLNPNKLLGDLRVRNVSTMHAPRTPIHPSSNGMPPPPPKTLLPPPPPPKVMMPPPKFMSSTPPGKSHVKNKANSKDKLDAVPDTLMQLMSYGDEDDDSEESSDNYANANGVRKPCWAL</sequence>
<dbReference type="Pfam" id="PF23469">
    <property type="entry name" value="KH_12"/>
    <property type="match status" value="1"/>
</dbReference>
<dbReference type="InterPro" id="IPR031121">
    <property type="entry name" value="RIK/BLOM7"/>
</dbReference>
<feature type="domain" description="KHDC4/BBP-like KH-domain type I" evidence="2">
    <location>
        <begin position="183"/>
        <end position="217"/>
    </location>
</feature>
<reference evidence="4 5" key="1">
    <citation type="journal article" date="2024" name="G3 (Bethesda)">
        <title>Genome assembly of Hibiscus sabdariffa L. provides insights into metabolisms of medicinal natural products.</title>
        <authorList>
            <person name="Kim T."/>
        </authorList>
    </citation>
    <scope>NUCLEOTIDE SEQUENCE [LARGE SCALE GENOMIC DNA]</scope>
    <source>
        <strain evidence="4">TK-2024</strain>
        <tissue evidence="4">Old leaves</tissue>
    </source>
</reference>
<evidence type="ECO:0000259" key="3">
    <source>
        <dbReference type="Pfam" id="PF23469"/>
    </source>
</evidence>
<dbReference type="InterPro" id="IPR056149">
    <property type="entry name" value="PRP5/DDX46/KHDC4_KH"/>
</dbReference>
<feature type="compositionally biased region" description="Acidic residues" evidence="1">
    <location>
        <begin position="477"/>
        <end position="487"/>
    </location>
</feature>
<dbReference type="Gene3D" id="3.30.1370.10">
    <property type="entry name" value="K Homology domain, type 1"/>
    <property type="match status" value="1"/>
</dbReference>
<dbReference type="Proteomes" id="UP001472677">
    <property type="component" value="Unassembled WGS sequence"/>
</dbReference>
<comment type="caution">
    <text evidence="4">The sequence shown here is derived from an EMBL/GenBank/DDBJ whole genome shotgun (WGS) entry which is preliminary data.</text>
</comment>